<dbReference type="Pfam" id="PF12464">
    <property type="entry name" value="Mac"/>
    <property type="match status" value="1"/>
</dbReference>
<dbReference type="Proteomes" id="UP000664857">
    <property type="component" value="Unassembled WGS sequence"/>
</dbReference>
<dbReference type="InterPro" id="IPR011004">
    <property type="entry name" value="Trimer_LpxA-like_sf"/>
</dbReference>
<sequence>MRTEKEKMLQEDLYIASVDELREDARKSRQLTRLFNRTTEEEMGYRKELLQQLFKQVGKEIYIEPPFRCDYGSNTSIGENFYANFDCIFLDVANINIGDNVLFGPRVSLLTPGHPIDAEVRAAGLEFGQSIHIGNHVWIGGNVVVNPGVTIGDNTIIGSGSVVTKDIPENVIAAGNPCRVIRPITKEDQAYWEKEQAAYWEEVKKG</sequence>
<gene>
    <name evidence="7" type="ORF">DOK76_01615</name>
</gene>
<dbReference type="InterPro" id="IPR018357">
    <property type="entry name" value="Hexapep_transf_CS"/>
</dbReference>
<name>A0ABS3HPS8_9ENTE</name>
<dbReference type="Gene3D" id="2.160.10.10">
    <property type="entry name" value="Hexapeptide repeat proteins"/>
    <property type="match status" value="1"/>
</dbReference>
<proteinExistence type="inferred from homology"/>
<dbReference type="EC" id="2.3.1.-" evidence="5"/>
<reference evidence="7 8" key="1">
    <citation type="submission" date="2021-03" db="EMBL/GenBank/DDBJ databases">
        <title>Enterococcal diversity collection.</title>
        <authorList>
            <person name="Gilmore M.S."/>
            <person name="Schwartzman J."/>
            <person name="Van Tyne D."/>
            <person name="Martin M."/>
            <person name="Earl A.M."/>
            <person name="Manson A.L."/>
            <person name="Straub T."/>
            <person name="Salamzade R."/>
            <person name="Saavedra J."/>
            <person name="Lebreton F."/>
            <person name="Prichula J."/>
            <person name="Schaufler K."/>
            <person name="Gaca A."/>
            <person name="Sgardioli B."/>
            <person name="Wagenaar J."/>
            <person name="Strong T."/>
        </authorList>
    </citation>
    <scope>NUCLEOTIDE SEQUENCE [LARGE SCALE GENOMIC DNA]</scope>
    <source>
        <strain evidence="7 8">DIV0080</strain>
    </source>
</reference>
<dbReference type="SMART" id="SM01266">
    <property type="entry name" value="Mac"/>
    <property type="match status" value="1"/>
</dbReference>
<evidence type="ECO:0000256" key="3">
    <source>
        <dbReference type="ARBA" id="ARBA00022737"/>
    </source>
</evidence>
<dbReference type="InterPro" id="IPR039369">
    <property type="entry name" value="LacA-like"/>
</dbReference>
<keyword evidence="2 5" id="KW-0808">Transferase</keyword>
<accession>A0ABS3HPS8</accession>
<comment type="similarity">
    <text evidence="1 5">Belongs to the transferase hexapeptide repeat family.</text>
</comment>
<dbReference type="InterPro" id="IPR001451">
    <property type="entry name" value="Hexapep"/>
</dbReference>
<evidence type="ECO:0000313" key="7">
    <source>
        <dbReference type="EMBL" id="MBO0475747.1"/>
    </source>
</evidence>
<evidence type="ECO:0000256" key="1">
    <source>
        <dbReference type="ARBA" id="ARBA00007274"/>
    </source>
</evidence>
<dbReference type="SUPFAM" id="SSF51161">
    <property type="entry name" value="Trimeric LpxA-like enzymes"/>
    <property type="match status" value="1"/>
</dbReference>
<feature type="domain" description="Maltose/galactoside acetyltransferase" evidence="6">
    <location>
        <begin position="5"/>
        <end position="59"/>
    </location>
</feature>
<keyword evidence="3" id="KW-0677">Repeat</keyword>
<organism evidence="7 8">
    <name type="scientific">Candidatus Vagococcus giribetii</name>
    <dbReference type="NCBI Taxonomy" id="2230876"/>
    <lineage>
        <taxon>Bacteria</taxon>
        <taxon>Bacillati</taxon>
        <taxon>Bacillota</taxon>
        <taxon>Bacilli</taxon>
        <taxon>Lactobacillales</taxon>
        <taxon>Enterococcaceae</taxon>
        <taxon>Vagococcus</taxon>
    </lineage>
</organism>
<dbReference type="PROSITE" id="PS00101">
    <property type="entry name" value="HEXAPEP_TRANSFERASES"/>
    <property type="match status" value="1"/>
</dbReference>
<dbReference type="RefSeq" id="WP_206964505.1">
    <property type="nucleotide sequence ID" value="NZ_JAFLVX010000005.1"/>
</dbReference>
<keyword evidence="8" id="KW-1185">Reference proteome</keyword>
<dbReference type="PANTHER" id="PTHR43017">
    <property type="entry name" value="GALACTOSIDE O-ACETYLTRANSFERASE"/>
    <property type="match status" value="1"/>
</dbReference>
<evidence type="ECO:0000256" key="4">
    <source>
        <dbReference type="ARBA" id="ARBA00023315"/>
    </source>
</evidence>
<evidence type="ECO:0000313" key="8">
    <source>
        <dbReference type="Proteomes" id="UP000664857"/>
    </source>
</evidence>
<comment type="caution">
    <text evidence="7">The sequence shown here is derived from an EMBL/GenBank/DDBJ whole genome shotgun (WGS) entry which is preliminary data.</text>
</comment>
<dbReference type="PANTHER" id="PTHR43017:SF1">
    <property type="entry name" value="ACETYLTRANSFERASE YJL218W-RELATED"/>
    <property type="match status" value="1"/>
</dbReference>
<dbReference type="Pfam" id="PF00132">
    <property type="entry name" value="Hexapep"/>
    <property type="match status" value="1"/>
</dbReference>
<dbReference type="EMBL" id="JAFLVX010000005">
    <property type="protein sequence ID" value="MBO0475747.1"/>
    <property type="molecule type" value="Genomic_DNA"/>
</dbReference>
<dbReference type="InterPro" id="IPR024688">
    <property type="entry name" value="Mac_dom"/>
</dbReference>
<evidence type="ECO:0000259" key="6">
    <source>
        <dbReference type="SMART" id="SM01266"/>
    </source>
</evidence>
<dbReference type="CDD" id="cd03357">
    <property type="entry name" value="LbH_MAT_GAT"/>
    <property type="match status" value="1"/>
</dbReference>
<keyword evidence="4 5" id="KW-0012">Acyltransferase</keyword>
<protein>
    <recommendedName>
        <fullName evidence="5">Acetyltransferase</fullName>
        <ecNumber evidence="5">2.3.1.-</ecNumber>
    </recommendedName>
</protein>
<evidence type="ECO:0000256" key="2">
    <source>
        <dbReference type="ARBA" id="ARBA00022679"/>
    </source>
</evidence>
<evidence type="ECO:0000256" key="5">
    <source>
        <dbReference type="RuleBase" id="RU367021"/>
    </source>
</evidence>